<comment type="domain">
    <text evidence="8">Domain I is involved in oligomerization and binding regulators, domain II is flexibile and of varying length in different bacteria, domain III forms the AAA+ region, while domain IV binds dsDNA.</text>
</comment>
<dbReference type="GO" id="GO:0005737">
    <property type="term" value="C:cytoplasm"/>
    <property type="evidence" value="ECO:0007669"/>
    <property type="project" value="UniProtKB-SubCell"/>
</dbReference>
<keyword evidence="6 8" id="KW-0446">Lipid-binding</keyword>
<comment type="function">
    <text evidence="8 10">Plays an essential role in the initiation and regulation of chromosomal replication. ATP-DnaA binds to the origin of replication (oriC) to initiate formation of the DNA replication initiation complex once per cell cycle. Binds the DnaA box (a 9 base pair repeat at the origin) and separates the double-stranded (ds)DNA. Forms a right-handed helical filament on oriC DNA; dsDNA binds to the exterior of the filament while single-stranded (ss)DNA is stabiized in the filament's interior. The ATP-DnaA-oriC complex binds and stabilizes one strand of the AT-rich DNA unwinding element (DUE), permitting loading of DNA polymerase. After initiation quickly degrades to an ADP-DnaA complex that is not apt for DNA replication. Binds acidic phospholipids.</text>
</comment>
<evidence type="ECO:0000256" key="3">
    <source>
        <dbReference type="ARBA" id="ARBA00022705"/>
    </source>
</evidence>
<dbReference type="GO" id="GO:0005524">
    <property type="term" value="F:ATP binding"/>
    <property type="evidence" value="ECO:0007669"/>
    <property type="project" value="UniProtKB-UniRule"/>
</dbReference>
<dbReference type="GO" id="GO:0003688">
    <property type="term" value="F:DNA replication origin binding"/>
    <property type="evidence" value="ECO:0007669"/>
    <property type="project" value="UniProtKB-UniRule"/>
</dbReference>
<gene>
    <name evidence="8" type="primary">dnaA</name>
    <name evidence="14" type="ORF">US40_C0003G0072</name>
</gene>
<reference evidence="14 15" key="1">
    <citation type="journal article" date="2015" name="Nature">
        <title>rRNA introns, odd ribosomes, and small enigmatic genomes across a large radiation of phyla.</title>
        <authorList>
            <person name="Brown C.T."/>
            <person name="Hug L.A."/>
            <person name="Thomas B.C."/>
            <person name="Sharon I."/>
            <person name="Castelle C.J."/>
            <person name="Singh A."/>
            <person name="Wilkins M.J."/>
            <person name="Williams K.H."/>
            <person name="Banfield J.F."/>
        </authorList>
    </citation>
    <scope>NUCLEOTIDE SEQUENCE [LARGE SCALE GENOMIC DNA]</scope>
</reference>
<dbReference type="CDD" id="cd00009">
    <property type="entry name" value="AAA"/>
    <property type="match status" value="1"/>
</dbReference>
<evidence type="ECO:0000256" key="8">
    <source>
        <dbReference type="HAMAP-Rule" id="MF_00377"/>
    </source>
</evidence>
<dbReference type="Pfam" id="PF08299">
    <property type="entry name" value="Bac_DnaA_C"/>
    <property type="match status" value="1"/>
</dbReference>
<evidence type="ECO:0000313" key="14">
    <source>
        <dbReference type="EMBL" id="KKQ26220.1"/>
    </source>
</evidence>
<dbReference type="InterPro" id="IPR013159">
    <property type="entry name" value="DnaA_C"/>
</dbReference>
<evidence type="ECO:0000256" key="7">
    <source>
        <dbReference type="ARBA" id="ARBA00023125"/>
    </source>
</evidence>
<dbReference type="EMBL" id="LBSV01000003">
    <property type="protein sequence ID" value="KKQ26220.1"/>
    <property type="molecule type" value="Genomic_DNA"/>
</dbReference>
<dbReference type="AlphaFoldDB" id="A0A0G0GJC4"/>
<dbReference type="PATRIC" id="fig|1618486.3.peg.341"/>
<dbReference type="GO" id="GO:0006270">
    <property type="term" value="P:DNA replication initiation"/>
    <property type="evidence" value="ECO:0007669"/>
    <property type="project" value="UniProtKB-UniRule"/>
</dbReference>
<dbReference type="PANTHER" id="PTHR30050">
    <property type="entry name" value="CHROMOSOMAL REPLICATION INITIATOR PROTEIN DNAA"/>
    <property type="match status" value="1"/>
</dbReference>
<dbReference type="Pfam" id="PF00308">
    <property type="entry name" value="Bac_DnaA"/>
    <property type="match status" value="1"/>
</dbReference>
<evidence type="ECO:0000256" key="10">
    <source>
        <dbReference type="RuleBase" id="RU000577"/>
    </source>
</evidence>
<evidence type="ECO:0000256" key="5">
    <source>
        <dbReference type="ARBA" id="ARBA00022840"/>
    </source>
</evidence>
<evidence type="ECO:0000256" key="6">
    <source>
        <dbReference type="ARBA" id="ARBA00023121"/>
    </source>
</evidence>
<dbReference type="Gene3D" id="3.30.300.180">
    <property type="match status" value="1"/>
</dbReference>
<dbReference type="Proteomes" id="UP000034917">
    <property type="component" value="Unassembled WGS sequence"/>
</dbReference>
<dbReference type="InterPro" id="IPR038454">
    <property type="entry name" value="DnaA_N_sf"/>
</dbReference>
<feature type="binding site" evidence="8">
    <location>
        <position position="151"/>
    </location>
    <ligand>
        <name>ATP</name>
        <dbReference type="ChEBI" id="CHEBI:30616"/>
    </ligand>
</feature>
<feature type="binding site" evidence="8">
    <location>
        <position position="153"/>
    </location>
    <ligand>
        <name>ATP</name>
        <dbReference type="ChEBI" id="CHEBI:30616"/>
    </ligand>
</feature>
<comment type="caution">
    <text evidence="14">The sequence shown here is derived from an EMBL/GenBank/DDBJ whole genome shotgun (WGS) entry which is preliminary data.</text>
</comment>
<feature type="domain" description="AAA+ ATPase" evidence="12">
    <location>
        <begin position="140"/>
        <end position="272"/>
    </location>
</feature>
<dbReference type="GO" id="GO:0005886">
    <property type="term" value="C:plasma membrane"/>
    <property type="evidence" value="ECO:0007669"/>
    <property type="project" value="TreeGrafter"/>
</dbReference>
<protein>
    <recommendedName>
        <fullName evidence="8 9">Chromosomal replication initiator protein DnaA</fullName>
    </recommendedName>
</protein>
<feature type="region of interest" description="Domain IV, binds dsDNA" evidence="8">
    <location>
        <begin position="323"/>
        <end position="442"/>
    </location>
</feature>
<comment type="similarity">
    <text evidence="1 8 11">Belongs to the DnaA family.</text>
</comment>
<name>A0A0G0GJC4_9BACT</name>
<accession>A0A0G0GJC4</accession>
<dbReference type="InterPro" id="IPR010921">
    <property type="entry name" value="Trp_repressor/repl_initiator"/>
</dbReference>
<dbReference type="CDD" id="cd06571">
    <property type="entry name" value="Bac_DnaA_C"/>
    <property type="match status" value="1"/>
</dbReference>
<dbReference type="InterPro" id="IPR020591">
    <property type="entry name" value="Chromosome_initiator_DnaA-like"/>
</dbReference>
<dbReference type="InterPro" id="IPR003593">
    <property type="entry name" value="AAA+_ATPase"/>
</dbReference>
<keyword evidence="5 8" id="KW-0067">ATP-binding</keyword>
<evidence type="ECO:0000256" key="1">
    <source>
        <dbReference type="ARBA" id="ARBA00006583"/>
    </source>
</evidence>
<keyword evidence="4 8" id="KW-0547">Nucleotide-binding</keyword>
<dbReference type="SUPFAM" id="SSF52540">
    <property type="entry name" value="P-loop containing nucleoside triphosphate hydrolases"/>
    <property type="match status" value="1"/>
</dbReference>
<dbReference type="PANTHER" id="PTHR30050:SF2">
    <property type="entry name" value="CHROMOSOMAL REPLICATION INITIATOR PROTEIN DNAA"/>
    <property type="match status" value="1"/>
</dbReference>
<comment type="subunit">
    <text evidence="8">Oligomerizes as a right-handed, spiral filament on DNA at oriC.</text>
</comment>
<dbReference type="HAMAP" id="MF_00377">
    <property type="entry name" value="DnaA_bact"/>
    <property type="match status" value="1"/>
</dbReference>
<dbReference type="SMART" id="SM00760">
    <property type="entry name" value="Bac_DnaA_C"/>
    <property type="match status" value="1"/>
</dbReference>
<dbReference type="SUPFAM" id="SSF48295">
    <property type="entry name" value="TrpR-like"/>
    <property type="match status" value="1"/>
</dbReference>
<organism evidence="14 15">
    <name type="scientific">Candidatus Roizmanbacteria bacterium GW2011_GWC2_37_13</name>
    <dbReference type="NCBI Taxonomy" id="1618486"/>
    <lineage>
        <taxon>Bacteria</taxon>
        <taxon>Candidatus Roizmaniibacteriota</taxon>
    </lineage>
</organism>
<dbReference type="GO" id="GO:0008289">
    <property type="term" value="F:lipid binding"/>
    <property type="evidence" value="ECO:0007669"/>
    <property type="project" value="UniProtKB-KW"/>
</dbReference>
<dbReference type="NCBIfam" id="TIGR00362">
    <property type="entry name" value="DnaA"/>
    <property type="match status" value="1"/>
</dbReference>
<comment type="subcellular location">
    <subcellularLocation>
        <location evidence="8">Cytoplasm</location>
    </subcellularLocation>
</comment>
<keyword evidence="7 8" id="KW-0238">DNA-binding</keyword>
<evidence type="ECO:0000313" key="15">
    <source>
        <dbReference type="Proteomes" id="UP000034917"/>
    </source>
</evidence>
<evidence type="ECO:0000259" key="12">
    <source>
        <dbReference type="SMART" id="SM00382"/>
    </source>
</evidence>
<keyword evidence="3 8" id="KW-0235">DNA replication</keyword>
<dbReference type="SMART" id="SM00382">
    <property type="entry name" value="AAA"/>
    <property type="match status" value="1"/>
</dbReference>
<dbReference type="Gene3D" id="1.10.1750.10">
    <property type="match status" value="1"/>
</dbReference>
<sequence length="442" mass="50210">MSLLGSFWDEFLAKFKEIKGEKSVLYSVLKQTRPVELTERTLVIGCNNQGIKKFLDPRLNEIEEHIYQNFKKHLSVEFIVSPTLRKKVVSPLLAFEPAVEDLFAKSGLNKRYSFENFAVSSTNQVAYAAAQAVVNNLGSAYNPLFLYGGVGVGKTHLAQSVAKRILEADKNKKVYFCPGDNFTNELIEAIRDKTTPLFRRKYRHLNLLIIDDIQFIAGKAHIQEEFFHTFNSIISSGGQIILTSDRPPTSIKNLEDRLRSRFSGGLTVDIQSPDFELRTAILLIKAKEKNISVDIEAAKVIAERDSDSRTLEGTLLSLYANILGKKDKIDLDSVEEFFSKKEVNKVKRIGPSDVIKAVCTYYNVKQSHLRGPERNEAIVLPRQVAMYLIRKHVGLKLMETAEVLKRKDHTTVLHAQEKISNLMMRDQNFKKEVETIFQSLNI</sequence>
<comment type="caution">
    <text evidence="8">Lacks conserved residue(s) required for the propagation of feature annotation.</text>
</comment>
<evidence type="ECO:0000259" key="13">
    <source>
        <dbReference type="SMART" id="SM00760"/>
    </source>
</evidence>
<evidence type="ECO:0000256" key="4">
    <source>
        <dbReference type="ARBA" id="ARBA00022741"/>
    </source>
</evidence>
<dbReference type="InterPro" id="IPR013317">
    <property type="entry name" value="DnaA_dom"/>
</dbReference>
<proteinExistence type="inferred from homology"/>
<dbReference type="PRINTS" id="PR00051">
    <property type="entry name" value="DNAA"/>
</dbReference>
<evidence type="ECO:0000256" key="2">
    <source>
        <dbReference type="ARBA" id="ARBA00022490"/>
    </source>
</evidence>
<dbReference type="FunFam" id="3.40.50.300:FF:000668">
    <property type="entry name" value="Chromosomal replication initiator protein DnaA"/>
    <property type="match status" value="1"/>
</dbReference>
<dbReference type="Gene3D" id="3.40.50.300">
    <property type="entry name" value="P-loop containing nucleotide triphosphate hydrolases"/>
    <property type="match status" value="1"/>
</dbReference>
<feature type="domain" description="Chromosomal replication initiator DnaA C-terminal" evidence="13">
    <location>
        <begin position="350"/>
        <end position="419"/>
    </location>
</feature>
<feature type="binding site" evidence="8">
    <location>
        <position position="155"/>
    </location>
    <ligand>
        <name>ATP</name>
        <dbReference type="ChEBI" id="CHEBI:30616"/>
    </ligand>
</feature>
<dbReference type="InterPro" id="IPR001957">
    <property type="entry name" value="Chromosome_initiator_DnaA"/>
</dbReference>
<dbReference type="Gene3D" id="1.10.8.60">
    <property type="match status" value="1"/>
</dbReference>
<feature type="binding site" evidence="8">
    <location>
        <position position="154"/>
    </location>
    <ligand>
        <name>ATP</name>
        <dbReference type="ChEBI" id="CHEBI:30616"/>
    </ligand>
</feature>
<keyword evidence="2 8" id="KW-0963">Cytoplasm</keyword>
<evidence type="ECO:0000256" key="11">
    <source>
        <dbReference type="RuleBase" id="RU004227"/>
    </source>
</evidence>
<feature type="region of interest" description="Domain I, interacts with DnaA modulators" evidence="8">
    <location>
        <begin position="1"/>
        <end position="81"/>
    </location>
</feature>
<evidence type="ECO:0000256" key="9">
    <source>
        <dbReference type="NCBIfam" id="TIGR00362"/>
    </source>
</evidence>
<dbReference type="InterPro" id="IPR027417">
    <property type="entry name" value="P-loop_NTPase"/>
</dbReference>
<dbReference type="GO" id="GO:0006275">
    <property type="term" value="P:regulation of DNA replication"/>
    <property type="evidence" value="ECO:0007669"/>
    <property type="project" value="UniProtKB-UniRule"/>
</dbReference>